<dbReference type="RefSeq" id="WP_290361617.1">
    <property type="nucleotide sequence ID" value="NZ_JAUHHC010000013.1"/>
</dbReference>
<name>A0ABT8E0C6_9BURK</name>
<dbReference type="EMBL" id="JAUHHC010000013">
    <property type="protein sequence ID" value="MDN3923316.1"/>
    <property type="molecule type" value="Genomic_DNA"/>
</dbReference>
<comment type="caution">
    <text evidence="1">The sequence shown here is derived from an EMBL/GenBank/DDBJ whole genome shotgun (WGS) entry which is preliminary data.</text>
</comment>
<accession>A0ABT8E0C6</accession>
<organism evidence="1 2">
    <name type="scientific">Roseateles violae</name>
    <dbReference type="NCBI Taxonomy" id="3058042"/>
    <lineage>
        <taxon>Bacteria</taxon>
        <taxon>Pseudomonadati</taxon>
        <taxon>Pseudomonadota</taxon>
        <taxon>Betaproteobacteria</taxon>
        <taxon>Burkholderiales</taxon>
        <taxon>Sphaerotilaceae</taxon>
        <taxon>Roseateles</taxon>
    </lineage>
</organism>
<keyword evidence="2" id="KW-1185">Reference proteome</keyword>
<evidence type="ECO:0000313" key="2">
    <source>
        <dbReference type="Proteomes" id="UP001228044"/>
    </source>
</evidence>
<reference evidence="1 2" key="1">
    <citation type="submission" date="2023-06" db="EMBL/GenBank/DDBJ databases">
        <title>Pelomonas sp. PFR6 16S ribosomal RNA gene Genome sequencing and assembly.</title>
        <authorList>
            <person name="Woo H."/>
        </authorList>
    </citation>
    <scope>NUCLEOTIDE SEQUENCE [LARGE SCALE GENOMIC DNA]</scope>
    <source>
        <strain evidence="1 2">PFR6</strain>
    </source>
</reference>
<gene>
    <name evidence="1" type="ORF">QWJ38_23825</name>
</gene>
<protein>
    <submittedName>
        <fullName evidence="1">Uncharacterized protein</fullName>
    </submittedName>
</protein>
<proteinExistence type="predicted"/>
<sequence length="111" mass="11257">MAGTQSLIGGGKFPGLALLGWALFKGASGALVKGNGITIARTATGTYTLTMAQAMPSVDVIVDTALQNSGDDDTPNFKTTINNATTITLVTNSSTGGAVVDHPTYYVAVYG</sequence>
<evidence type="ECO:0000313" key="1">
    <source>
        <dbReference type="EMBL" id="MDN3923316.1"/>
    </source>
</evidence>
<dbReference type="Proteomes" id="UP001228044">
    <property type="component" value="Unassembled WGS sequence"/>
</dbReference>